<dbReference type="InterPro" id="IPR017946">
    <property type="entry name" value="PLC-like_Pdiesterase_TIM-brl"/>
</dbReference>
<accession>A0A239U068</accession>
<dbReference type="Gene3D" id="3.20.20.190">
    <property type="entry name" value="Phosphatidylinositol (PI) phosphodiesterase"/>
    <property type="match status" value="1"/>
</dbReference>
<comment type="caution">
    <text evidence="1">The sequence shown here is derived from an EMBL/GenBank/DDBJ whole genome shotgun (WGS) entry which is preliminary data.</text>
</comment>
<dbReference type="PROSITE" id="PS51704">
    <property type="entry name" value="GP_PDE"/>
    <property type="match status" value="1"/>
</dbReference>
<dbReference type="GO" id="GO:0006629">
    <property type="term" value="P:lipid metabolic process"/>
    <property type="evidence" value="ECO:0007669"/>
    <property type="project" value="InterPro"/>
</dbReference>
<evidence type="ECO:0000313" key="1">
    <source>
        <dbReference type="EMBL" id="GEP84326.1"/>
    </source>
</evidence>
<dbReference type="SUPFAM" id="SSF51695">
    <property type="entry name" value="PLC-like phosphodiesterases"/>
    <property type="match status" value="1"/>
</dbReference>
<dbReference type="OrthoDB" id="384721at2"/>
<dbReference type="PANTHER" id="PTHR46211:SF1">
    <property type="entry name" value="GLYCEROPHOSPHODIESTER PHOSPHODIESTERASE, CYTOPLASMIC"/>
    <property type="match status" value="1"/>
</dbReference>
<dbReference type="RefSeq" id="WP_095104765.1">
    <property type="nucleotide sequence ID" value="NZ_BKAR01000009.1"/>
</dbReference>
<dbReference type="Proteomes" id="UP000321736">
    <property type="component" value="Unassembled WGS sequence"/>
</dbReference>
<dbReference type="EMBL" id="BKAR01000009">
    <property type="protein sequence ID" value="GEP84326.1"/>
    <property type="molecule type" value="Genomic_DNA"/>
</dbReference>
<dbReference type="Pfam" id="PF03009">
    <property type="entry name" value="GDPD"/>
    <property type="match status" value="1"/>
</dbReference>
<reference evidence="1 2" key="1">
    <citation type="submission" date="2019-07" db="EMBL/GenBank/DDBJ databases">
        <title>Whole genome shotgun sequence of Staphylococcus piscifermentans NBRC 109625.</title>
        <authorList>
            <person name="Hosoyama A."/>
            <person name="Uohara A."/>
            <person name="Ohji S."/>
            <person name="Ichikawa N."/>
        </authorList>
    </citation>
    <scope>NUCLEOTIDE SEQUENCE [LARGE SCALE GENOMIC DNA]</scope>
    <source>
        <strain evidence="1 2">NBRC 109625</strain>
    </source>
</reference>
<gene>
    <name evidence="1" type="ORF">SPI02_09110</name>
</gene>
<sequence length="249" mass="29166">MQKIKPDEELKIIAHRGFNIDYPENTLLAYKAALNASVDMLEIDVHLTKDQELVVIHDDKIDRTSNGSGYVKDYTLDELKSYDFGSWKDSTFEGTHIMTFGEVVKLIQAYDITLLIEIKKPSQYPNIEEILLRELKEYRLYPERVIIQSFDEKSMQKIAEITQEYELGLLLSKKKYLMRMPNFNKIAKYCQYVNPNYQLVNRKFVERAYLHGLQVLPYTVNDIDEIRKLIDLGVDGIITDGPNYYFDLD</sequence>
<dbReference type="InterPro" id="IPR030395">
    <property type="entry name" value="GP_PDE_dom"/>
</dbReference>
<name>A0A239U068_9STAP</name>
<keyword evidence="2" id="KW-1185">Reference proteome</keyword>
<dbReference type="AlphaFoldDB" id="A0A239U068"/>
<dbReference type="PANTHER" id="PTHR46211">
    <property type="entry name" value="GLYCEROPHOSPHORYL DIESTER PHOSPHODIESTERASE"/>
    <property type="match status" value="1"/>
</dbReference>
<evidence type="ECO:0000313" key="2">
    <source>
        <dbReference type="Proteomes" id="UP000321736"/>
    </source>
</evidence>
<protein>
    <submittedName>
        <fullName evidence="1">Glycerophosphoryl diester phosphodiesterase</fullName>
    </submittedName>
</protein>
<proteinExistence type="predicted"/>
<organism evidence="1 2">
    <name type="scientific">Staphylococcus piscifermentans</name>
    <dbReference type="NCBI Taxonomy" id="70258"/>
    <lineage>
        <taxon>Bacteria</taxon>
        <taxon>Bacillati</taxon>
        <taxon>Bacillota</taxon>
        <taxon>Bacilli</taxon>
        <taxon>Bacillales</taxon>
        <taxon>Staphylococcaceae</taxon>
        <taxon>Staphylococcus</taxon>
    </lineage>
</organism>
<dbReference type="GO" id="GO:0008081">
    <property type="term" value="F:phosphoric diester hydrolase activity"/>
    <property type="evidence" value="ECO:0007669"/>
    <property type="project" value="InterPro"/>
</dbReference>